<evidence type="ECO:0000256" key="2">
    <source>
        <dbReference type="SAM" id="Phobius"/>
    </source>
</evidence>
<dbReference type="EMBL" id="CP059343">
    <property type="protein sequence ID" value="QMS56268.1"/>
    <property type="molecule type" value="Genomic_DNA"/>
</dbReference>
<feature type="transmembrane region" description="Helical" evidence="2">
    <location>
        <begin position="49"/>
        <end position="67"/>
    </location>
</feature>
<reference evidence="3 4" key="2">
    <citation type="submission" date="2020-07" db="EMBL/GenBank/DDBJ databases">
        <title>Genome of starter culture bacteria Kocuria salsicia reveals its technological properties and safety for usage in meat industry.</title>
        <authorList>
            <person name="Michael M."/>
            <person name="Konstantin K."/>
            <person name="Evgenii K."/>
            <person name="Galina S."/>
            <person name="Oksana K."/>
            <person name="Andrei L."/>
        </authorList>
    </citation>
    <scope>NUCLEOTIDE SEQUENCE [LARGE SCALE GENOMIC DNA]</scope>
    <source>
        <strain evidence="3 4">80</strain>
    </source>
</reference>
<keyword evidence="2" id="KW-1133">Transmembrane helix</keyword>
<organism evidence="3 4">
    <name type="scientific">Kocuria varians</name>
    <name type="common">Micrococcus varians</name>
    <dbReference type="NCBI Taxonomy" id="1272"/>
    <lineage>
        <taxon>Bacteria</taxon>
        <taxon>Bacillati</taxon>
        <taxon>Actinomycetota</taxon>
        <taxon>Actinomycetes</taxon>
        <taxon>Micrococcales</taxon>
        <taxon>Micrococcaceae</taxon>
        <taxon>Kocuria</taxon>
    </lineage>
</organism>
<evidence type="ECO:0000313" key="4">
    <source>
        <dbReference type="Proteomes" id="UP000216825"/>
    </source>
</evidence>
<feature type="region of interest" description="Disordered" evidence="1">
    <location>
        <begin position="1"/>
        <end position="37"/>
    </location>
</feature>
<name>A0A7D7L1W5_KOCVA</name>
<reference evidence="4" key="1">
    <citation type="submission" date="2017-08" db="EMBL/GenBank/DDBJ databases">
        <title>Draft Genome Sequence of Kocuria varians 80.</title>
        <authorList>
            <person name="Minaev M."/>
            <person name="Kurbakov K.A."/>
            <person name="Solodovnikova G.I."/>
            <person name="Kuznetsova O.A."/>
            <person name="Lisitsyn A.B."/>
        </authorList>
    </citation>
    <scope>NUCLEOTIDE SEQUENCE [LARGE SCALE GENOMIC DNA]</scope>
    <source>
        <strain evidence="4">80</strain>
    </source>
</reference>
<evidence type="ECO:0000313" key="3">
    <source>
        <dbReference type="EMBL" id="QMS56268.1"/>
    </source>
</evidence>
<sequence length="68" mass="7692">MNIPSNPPQEGDSRHVADQTASDLNTEADRHPTRHHVNPARMEVRVRRIALIGLILVPVVYFVVQSLR</sequence>
<dbReference type="AlphaFoldDB" id="A0A7D7L1W5"/>
<accession>A0A7D7L1W5</accession>
<keyword evidence="2" id="KW-0812">Transmembrane</keyword>
<keyword evidence="2" id="KW-0472">Membrane</keyword>
<evidence type="ECO:0000256" key="1">
    <source>
        <dbReference type="SAM" id="MobiDB-lite"/>
    </source>
</evidence>
<dbReference type="RefSeq" id="WP_055082496.1">
    <property type="nucleotide sequence ID" value="NZ_CP059343.1"/>
</dbReference>
<protein>
    <submittedName>
        <fullName evidence="3">Uncharacterized protein</fullName>
    </submittedName>
</protein>
<gene>
    <name evidence="3" type="ORF">CIB50_0000971</name>
</gene>
<dbReference type="KEGG" id="kvr:CIB50_0000971"/>
<proteinExistence type="predicted"/>
<keyword evidence="4" id="KW-1185">Reference proteome</keyword>
<dbReference type="Proteomes" id="UP000216825">
    <property type="component" value="Chromosome"/>
</dbReference>